<feature type="transmembrane region" description="Helical" evidence="8">
    <location>
        <begin position="310"/>
        <end position="331"/>
    </location>
</feature>
<dbReference type="InterPro" id="IPR028250">
    <property type="entry name" value="DsbDN"/>
</dbReference>
<gene>
    <name evidence="11" type="ORF">AAAT34_07235</name>
</gene>
<feature type="transmembrane region" description="Helical" evidence="8">
    <location>
        <begin position="388"/>
        <end position="410"/>
    </location>
</feature>
<keyword evidence="5 8" id="KW-1133">Transmembrane helix</keyword>
<dbReference type="InterPro" id="IPR003834">
    <property type="entry name" value="Cyt_c_assmbl_TM_dom"/>
</dbReference>
<keyword evidence="12" id="KW-1185">Reference proteome</keyword>
<comment type="subcellular location">
    <subcellularLocation>
        <location evidence="1">Cell membrane</location>
        <topology evidence="1">Multi-pass membrane protein</topology>
    </subcellularLocation>
</comment>
<name>A0ABV1FR10_9BACT</name>
<keyword evidence="4" id="KW-0201">Cytochrome c-type biogenesis</keyword>
<organism evidence="11 12">
    <name type="scientific">Hallella faecis</name>
    <dbReference type="NCBI Taxonomy" id="2841596"/>
    <lineage>
        <taxon>Bacteria</taxon>
        <taxon>Pseudomonadati</taxon>
        <taxon>Bacteroidota</taxon>
        <taxon>Bacteroidia</taxon>
        <taxon>Bacteroidales</taxon>
        <taxon>Prevotellaceae</taxon>
        <taxon>Hallella</taxon>
    </lineage>
</organism>
<dbReference type="Pfam" id="PF11412">
    <property type="entry name" value="DsbD_N"/>
    <property type="match status" value="1"/>
</dbReference>
<feature type="region of interest" description="Disordered" evidence="7">
    <location>
        <begin position="140"/>
        <end position="176"/>
    </location>
</feature>
<dbReference type="PANTHER" id="PTHR32234">
    <property type="entry name" value="THIOL:DISULFIDE INTERCHANGE PROTEIN DSBD"/>
    <property type="match status" value="1"/>
</dbReference>
<feature type="transmembrane region" description="Helical" evidence="8">
    <location>
        <begin position="460"/>
        <end position="479"/>
    </location>
</feature>
<evidence type="ECO:0000256" key="1">
    <source>
        <dbReference type="ARBA" id="ARBA00004651"/>
    </source>
</evidence>
<evidence type="ECO:0000256" key="5">
    <source>
        <dbReference type="ARBA" id="ARBA00022989"/>
    </source>
</evidence>
<dbReference type="RefSeq" id="WP_215759926.1">
    <property type="nucleotide sequence ID" value="NZ_JAHKBE010000024.1"/>
</dbReference>
<feature type="transmembrane region" description="Helical" evidence="8">
    <location>
        <begin position="500"/>
        <end position="519"/>
    </location>
</feature>
<evidence type="ECO:0000259" key="10">
    <source>
        <dbReference type="PROSITE" id="PS51352"/>
    </source>
</evidence>
<feature type="chain" id="PRO_5046396114" evidence="9">
    <location>
        <begin position="20"/>
        <end position="686"/>
    </location>
</feature>
<protein>
    <submittedName>
        <fullName evidence="11">Cytochrome c biogenesis protein CcdA</fullName>
    </submittedName>
</protein>
<evidence type="ECO:0000256" key="7">
    <source>
        <dbReference type="SAM" id="MobiDB-lite"/>
    </source>
</evidence>
<feature type="compositionally biased region" description="Polar residues" evidence="7">
    <location>
        <begin position="140"/>
        <end position="149"/>
    </location>
</feature>
<evidence type="ECO:0000256" key="4">
    <source>
        <dbReference type="ARBA" id="ARBA00022748"/>
    </source>
</evidence>
<evidence type="ECO:0000256" key="3">
    <source>
        <dbReference type="ARBA" id="ARBA00022692"/>
    </source>
</evidence>
<dbReference type="Proteomes" id="UP001487296">
    <property type="component" value="Unassembled WGS sequence"/>
</dbReference>
<keyword evidence="6 8" id="KW-0472">Membrane</keyword>
<dbReference type="SUPFAM" id="SSF52833">
    <property type="entry name" value="Thioredoxin-like"/>
    <property type="match status" value="1"/>
</dbReference>
<evidence type="ECO:0000256" key="8">
    <source>
        <dbReference type="SAM" id="Phobius"/>
    </source>
</evidence>
<evidence type="ECO:0000256" key="2">
    <source>
        <dbReference type="ARBA" id="ARBA00022475"/>
    </source>
</evidence>
<reference evidence="11 12" key="1">
    <citation type="submission" date="2024-04" db="EMBL/GenBank/DDBJ databases">
        <title>Human intestinal bacterial collection.</title>
        <authorList>
            <person name="Pauvert C."/>
            <person name="Hitch T.C.A."/>
            <person name="Clavel T."/>
        </authorList>
    </citation>
    <scope>NUCLEOTIDE SEQUENCE [LARGE SCALE GENOMIC DNA]</scope>
    <source>
        <strain evidence="11 12">CLA-AA-H145</strain>
    </source>
</reference>
<keyword evidence="3 8" id="KW-0812">Transmembrane</keyword>
<feature type="transmembrane region" description="Helical" evidence="8">
    <location>
        <begin position="352"/>
        <end position="376"/>
    </location>
</feature>
<feature type="transmembrane region" description="Helical" evidence="8">
    <location>
        <begin position="431"/>
        <end position="454"/>
    </location>
</feature>
<feature type="transmembrane region" description="Helical" evidence="8">
    <location>
        <begin position="230"/>
        <end position="255"/>
    </location>
</feature>
<proteinExistence type="predicted"/>
<feature type="domain" description="Thioredoxin" evidence="10">
    <location>
        <begin position="524"/>
        <end position="683"/>
    </location>
</feature>
<dbReference type="Pfam" id="PF02683">
    <property type="entry name" value="DsbD_TM"/>
    <property type="match status" value="1"/>
</dbReference>
<dbReference type="Pfam" id="PF13899">
    <property type="entry name" value="Thioredoxin_7"/>
    <property type="match status" value="1"/>
</dbReference>
<evidence type="ECO:0000256" key="6">
    <source>
        <dbReference type="ARBA" id="ARBA00023136"/>
    </source>
</evidence>
<feature type="transmembrane region" description="Helical" evidence="8">
    <location>
        <begin position="276"/>
        <end position="298"/>
    </location>
</feature>
<evidence type="ECO:0000313" key="11">
    <source>
        <dbReference type="EMBL" id="MEQ2486849.1"/>
    </source>
</evidence>
<dbReference type="Gene3D" id="3.40.30.10">
    <property type="entry name" value="Glutaredoxin"/>
    <property type="match status" value="1"/>
</dbReference>
<keyword evidence="9" id="KW-0732">Signal</keyword>
<dbReference type="InterPro" id="IPR036249">
    <property type="entry name" value="Thioredoxin-like_sf"/>
</dbReference>
<feature type="signal peptide" evidence="9">
    <location>
        <begin position="1"/>
        <end position="19"/>
    </location>
</feature>
<dbReference type="PANTHER" id="PTHR32234:SF0">
    <property type="entry name" value="THIOL:DISULFIDE INTERCHANGE PROTEIN DSBD"/>
    <property type="match status" value="1"/>
</dbReference>
<evidence type="ECO:0000256" key="9">
    <source>
        <dbReference type="SAM" id="SignalP"/>
    </source>
</evidence>
<sequence>MKKILSLTLLALVTLLAQAQMVNPVKFSSHLKMNGTAEAEIIFSGKIEKGWHVYSTGLGDNGPVQASFNVNKLDGVELVGKLKPRGHEISTYDKLFDMNLRYFEHSATFVQKVRFTKPHYTIDAYLEYGACNDQNCMPPSEVSIKSSGKSPAVAGAAEKQEETAAEKAAEAAANGEPMADTTALVQNGDSVAATALAVDTTGINEGQLWKPVVKELQSMSGVNDIANMSIWYIFLMGIVGGLLALVMPCIWPIIPMTVSFFLKRAKDDRRRGIRDAVLYGVSIIVIFLLLGIGVTAIFGPSTLNALSTNAVFNVFLFLLLVVFALSFFGWFEIKLPESWANKVDTKASNTSGFVSIFLMAFTLVLVSFSCTAPIIGLLLVQTVTSGDWVAPAVGMFGFALALAVPFSLFAMFPSLMKKSPRSGSWMDQIKVVLGFVELAFALKFLSVADLAYGWHILDRETFLCLWIVIFGALGCYLVGWLKFQQDTIGGDLNKPMPVPAIMLGLCSLAFAIYMVPGLWGAPCKAVSAFAPPINTQDFNLNTKVVEAKYANYEEGMAAAKAQGKPVLLDFTGFGCVNCRKMEAAVWTDPQVADKLEKDYVLISLFVDDKTPLAEPIEITDDSGQKRTLRTVGAKWSWLQSHKFGSNTQPFYVAVDANGNPLTGSYSFKEDVPAYLDFLEKGLKNFK</sequence>
<dbReference type="PROSITE" id="PS51352">
    <property type="entry name" value="THIOREDOXIN_2"/>
    <property type="match status" value="1"/>
</dbReference>
<evidence type="ECO:0000313" key="12">
    <source>
        <dbReference type="Proteomes" id="UP001487296"/>
    </source>
</evidence>
<dbReference type="EMBL" id="JBBNFP010000024">
    <property type="protein sequence ID" value="MEQ2486849.1"/>
    <property type="molecule type" value="Genomic_DNA"/>
</dbReference>
<dbReference type="InterPro" id="IPR013766">
    <property type="entry name" value="Thioredoxin_domain"/>
</dbReference>
<keyword evidence="2" id="KW-1003">Cell membrane</keyword>
<accession>A0ABV1FR10</accession>
<comment type="caution">
    <text evidence="11">The sequence shown here is derived from an EMBL/GenBank/DDBJ whole genome shotgun (WGS) entry which is preliminary data.</text>
</comment>
<feature type="compositionally biased region" description="Basic and acidic residues" evidence="7">
    <location>
        <begin position="158"/>
        <end position="169"/>
    </location>
</feature>